<evidence type="ECO:0000256" key="4">
    <source>
        <dbReference type="ARBA" id="ARBA00023242"/>
    </source>
</evidence>
<feature type="coiled-coil region" evidence="5">
    <location>
        <begin position="53"/>
        <end position="80"/>
    </location>
</feature>
<keyword evidence="1" id="KW-0805">Transcription regulation</keyword>
<organism evidence="9 10">
    <name type="scientific">Basidiobolus ranarum</name>
    <dbReference type="NCBI Taxonomy" id="34480"/>
    <lineage>
        <taxon>Eukaryota</taxon>
        <taxon>Fungi</taxon>
        <taxon>Fungi incertae sedis</taxon>
        <taxon>Zoopagomycota</taxon>
        <taxon>Entomophthoromycotina</taxon>
        <taxon>Basidiobolomycetes</taxon>
        <taxon>Basidiobolales</taxon>
        <taxon>Basidiobolaceae</taxon>
        <taxon>Basidiobolus</taxon>
    </lineage>
</organism>
<evidence type="ECO:0000313" key="10">
    <source>
        <dbReference type="Proteomes" id="UP001479436"/>
    </source>
</evidence>
<dbReference type="InterPro" id="IPR051575">
    <property type="entry name" value="Myb-like_DNA-bd"/>
</dbReference>
<gene>
    <name evidence="9" type="ORF">K7432_006786</name>
</gene>
<evidence type="ECO:0000259" key="7">
    <source>
        <dbReference type="PROSITE" id="PS50090"/>
    </source>
</evidence>
<feature type="region of interest" description="Disordered" evidence="6">
    <location>
        <begin position="1"/>
        <end position="44"/>
    </location>
</feature>
<dbReference type="InterPro" id="IPR001005">
    <property type="entry name" value="SANT/Myb"/>
</dbReference>
<dbReference type="PROSITE" id="PS51294">
    <property type="entry name" value="HTH_MYB"/>
    <property type="match status" value="3"/>
</dbReference>
<keyword evidence="10" id="KW-1185">Reference proteome</keyword>
<proteinExistence type="predicted"/>
<evidence type="ECO:0000313" key="9">
    <source>
        <dbReference type="EMBL" id="KAK9712948.1"/>
    </source>
</evidence>
<feature type="domain" description="Myb-like" evidence="7">
    <location>
        <begin position="250"/>
        <end position="312"/>
    </location>
</feature>
<evidence type="ECO:0000256" key="6">
    <source>
        <dbReference type="SAM" id="MobiDB-lite"/>
    </source>
</evidence>
<accession>A0ABR2W125</accession>
<dbReference type="PANTHER" id="PTHR46621:SF1">
    <property type="entry name" value="SNRNA-ACTIVATING PROTEIN COMPLEX SUBUNIT 4"/>
    <property type="match status" value="1"/>
</dbReference>
<dbReference type="SMART" id="SM00717">
    <property type="entry name" value="SANT"/>
    <property type="match status" value="3"/>
</dbReference>
<keyword evidence="4" id="KW-0539">Nucleus</keyword>
<dbReference type="Gene3D" id="1.10.10.60">
    <property type="entry name" value="Homeodomain-like"/>
    <property type="match status" value="3"/>
</dbReference>
<name>A0ABR2W125_9FUNG</name>
<feature type="domain" description="HTH myb-type" evidence="8">
    <location>
        <begin position="313"/>
        <end position="367"/>
    </location>
</feature>
<evidence type="ECO:0000256" key="3">
    <source>
        <dbReference type="ARBA" id="ARBA00023163"/>
    </source>
</evidence>
<feature type="region of interest" description="Disordered" evidence="6">
    <location>
        <begin position="148"/>
        <end position="201"/>
    </location>
</feature>
<evidence type="ECO:0000256" key="2">
    <source>
        <dbReference type="ARBA" id="ARBA00023125"/>
    </source>
</evidence>
<evidence type="ECO:0000256" key="5">
    <source>
        <dbReference type="SAM" id="Coils"/>
    </source>
</evidence>
<reference evidence="9 10" key="1">
    <citation type="submission" date="2023-04" db="EMBL/GenBank/DDBJ databases">
        <title>Genome of Basidiobolus ranarum AG-B5.</title>
        <authorList>
            <person name="Stajich J.E."/>
            <person name="Carter-House D."/>
            <person name="Gryganskyi A."/>
        </authorList>
    </citation>
    <scope>NUCLEOTIDE SEQUENCE [LARGE SCALE GENOMIC DNA]</scope>
    <source>
        <strain evidence="9 10">AG-B5</strain>
    </source>
</reference>
<dbReference type="EMBL" id="JASJQH010007188">
    <property type="protein sequence ID" value="KAK9712948.1"/>
    <property type="molecule type" value="Genomic_DNA"/>
</dbReference>
<dbReference type="CDD" id="cd00167">
    <property type="entry name" value="SANT"/>
    <property type="match status" value="3"/>
</dbReference>
<feature type="compositionally biased region" description="Polar residues" evidence="6">
    <location>
        <begin position="175"/>
        <end position="201"/>
    </location>
</feature>
<protein>
    <submittedName>
        <fullName evidence="9">Uncharacterized protein</fullName>
    </submittedName>
</protein>
<feature type="domain" description="HTH myb-type" evidence="8">
    <location>
        <begin position="205"/>
        <end position="253"/>
    </location>
</feature>
<sequence length="378" mass="43039">MQPPNLFISLSDLKNPGKSSLHRDEISYDRPEDVTNKSTDPNQYLHELDDDSYEVIEDRYKETEEELLSTQKTVQAQQNLITVTSAQLLSKEKEFAIAQEDWRRQLIQAHADVAAKEVQINELERQLADAYTQLVMATGKSMMQILHGSENVSNSPPERKLKRSRTESLSPHLFNKNQKSSSPSDIRSPNFSGSPHPVKQSSYIKWTPEEDELLKAAVALHGTHKWSVIATHVPNRTPMQCSARWLGALNTTIHKGRWTQEEDKLLSAAVSEYIQEGTGGDQATATVPWNKIASNIPNRTGIQCQARWSEALDPTVRKGRWTLEEDEHLKDGVRKYGRCWIRIAQGISGRTQRQCRTRWVQVKEKAGLDDIEDFEEEV</sequence>
<keyword evidence="5" id="KW-0175">Coiled coil</keyword>
<feature type="compositionally biased region" description="Basic and acidic residues" evidence="6">
    <location>
        <begin position="21"/>
        <end position="35"/>
    </location>
</feature>
<evidence type="ECO:0000259" key="8">
    <source>
        <dbReference type="PROSITE" id="PS51294"/>
    </source>
</evidence>
<dbReference type="InterPro" id="IPR009057">
    <property type="entry name" value="Homeodomain-like_sf"/>
</dbReference>
<comment type="caution">
    <text evidence="9">The sequence shown here is derived from an EMBL/GenBank/DDBJ whole genome shotgun (WGS) entry which is preliminary data.</text>
</comment>
<dbReference type="SUPFAM" id="SSF46689">
    <property type="entry name" value="Homeodomain-like"/>
    <property type="match status" value="2"/>
</dbReference>
<dbReference type="PANTHER" id="PTHR46621">
    <property type="entry name" value="SNRNA-ACTIVATING PROTEIN COMPLEX SUBUNIT 4"/>
    <property type="match status" value="1"/>
</dbReference>
<keyword evidence="3" id="KW-0804">Transcription</keyword>
<feature type="domain" description="HTH myb-type" evidence="8">
    <location>
        <begin position="255"/>
        <end position="312"/>
    </location>
</feature>
<dbReference type="PROSITE" id="PS50090">
    <property type="entry name" value="MYB_LIKE"/>
    <property type="match status" value="3"/>
</dbReference>
<dbReference type="Proteomes" id="UP001479436">
    <property type="component" value="Unassembled WGS sequence"/>
</dbReference>
<keyword evidence="2" id="KW-0238">DNA-binding</keyword>
<feature type="domain" description="Myb-like" evidence="7">
    <location>
        <begin position="313"/>
        <end position="363"/>
    </location>
</feature>
<feature type="domain" description="Myb-like" evidence="7">
    <location>
        <begin position="205"/>
        <end position="249"/>
    </location>
</feature>
<evidence type="ECO:0000256" key="1">
    <source>
        <dbReference type="ARBA" id="ARBA00023015"/>
    </source>
</evidence>
<dbReference type="Pfam" id="PF00249">
    <property type="entry name" value="Myb_DNA-binding"/>
    <property type="match status" value="3"/>
</dbReference>
<feature type="coiled-coil region" evidence="5">
    <location>
        <begin position="106"/>
        <end position="140"/>
    </location>
</feature>
<dbReference type="InterPro" id="IPR017930">
    <property type="entry name" value="Myb_dom"/>
</dbReference>